<protein>
    <submittedName>
        <fullName evidence="2">Uncharacterized protein</fullName>
    </submittedName>
</protein>
<comment type="caution">
    <text evidence="2">The sequence shown here is derived from an EMBL/GenBank/DDBJ whole genome shotgun (WGS) entry which is preliminary data.</text>
</comment>
<reference evidence="2 3" key="1">
    <citation type="journal article" date="2019" name="Environ. Microbiol.">
        <title>At the nexus of three kingdoms: the genome of the mycorrhizal fungus Gigaspora margarita provides insights into plant, endobacterial and fungal interactions.</title>
        <authorList>
            <person name="Venice F."/>
            <person name="Ghignone S."/>
            <person name="Salvioli di Fossalunga A."/>
            <person name="Amselem J."/>
            <person name="Novero M."/>
            <person name="Xianan X."/>
            <person name="Sedzielewska Toro K."/>
            <person name="Morin E."/>
            <person name="Lipzen A."/>
            <person name="Grigoriev I.V."/>
            <person name="Henrissat B."/>
            <person name="Martin F.M."/>
            <person name="Bonfante P."/>
        </authorList>
    </citation>
    <scope>NUCLEOTIDE SEQUENCE [LARGE SCALE GENOMIC DNA]</scope>
    <source>
        <strain evidence="2 3">BEG34</strain>
    </source>
</reference>
<evidence type="ECO:0000313" key="2">
    <source>
        <dbReference type="EMBL" id="KAF0373868.1"/>
    </source>
</evidence>
<dbReference type="AlphaFoldDB" id="A0A8H3WXB4"/>
<gene>
    <name evidence="2" type="ORF">F8M41_012953</name>
</gene>
<organism evidence="2 3">
    <name type="scientific">Gigaspora margarita</name>
    <dbReference type="NCBI Taxonomy" id="4874"/>
    <lineage>
        <taxon>Eukaryota</taxon>
        <taxon>Fungi</taxon>
        <taxon>Fungi incertae sedis</taxon>
        <taxon>Mucoromycota</taxon>
        <taxon>Glomeromycotina</taxon>
        <taxon>Glomeromycetes</taxon>
        <taxon>Diversisporales</taxon>
        <taxon>Gigasporaceae</taxon>
        <taxon>Gigaspora</taxon>
    </lineage>
</organism>
<proteinExistence type="predicted"/>
<name>A0A8H3WXB4_GIGMA</name>
<dbReference type="Proteomes" id="UP000439903">
    <property type="component" value="Unassembled WGS sequence"/>
</dbReference>
<evidence type="ECO:0000256" key="1">
    <source>
        <dbReference type="SAM" id="MobiDB-lite"/>
    </source>
</evidence>
<feature type="compositionally biased region" description="Basic and acidic residues" evidence="1">
    <location>
        <begin position="97"/>
        <end position="114"/>
    </location>
</feature>
<accession>A0A8H3WXB4</accession>
<feature type="region of interest" description="Disordered" evidence="1">
    <location>
        <begin position="1"/>
        <end position="28"/>
    </location>
</feature>
<dbReference type="OrthoDB" id="2432658at2759"/>
<sequence length="114" mass="13468">MWLERFSLNEEQNFDQAHPKKKVSAKQNKSIISQSVFSSYDEMQKSFQAMFDKRDAKQKADIAKRDASHKAEIEKLKTEFESKMSQQFKKSRPPVPSKDHEQIHEFYTDQGDPR</sequence>
<feature type="region of interest" description="Disordered" evidence="1">
    <location>
        <begin position="79"/>
        <end position="114"/>
    </location>
</feature>
<keyword evidence="3" id="KW-1185">Reference proteome</keyword>
<evidence type="ECO:0000313" key="3">
    <source>
        <dbReference type="Proteomes" id="UP000439903"/>
    </source>
</evidence>
<dbReference type="EMBL" id="WTPW01002629">
    <property type="protein sequence ID" value="KAF0373868.1"/>
    <property type="molecule type" value="Genomic_DNA"/>
</dbReference>